<evidence type="ECO:0000256" key="1">
    <source>
        <dbReference type="SAM" id="Phobius"/>
    </source>
</evidence>
<protein>
    <submittedName>
        <fullName evidence="2">Uncharacterized protein</fullName>
    </submittedName>
</protein>
<dbReference type="KEGG" id="saca:FFV09_18100"/>
<feature type="transmembrane region" description="Helical" evidence="1">
    <location>
        <begin position="226"/>
        <end position="249"/>
    </location>
</feature>
<feature type="transmembrane region" description="Helical" evidence="1">
    <location>
        <begin position="177"/>
        <end position="206"/>
    </location>
</feature>
<evidence type="ECO:0000313" key="3">
    <source>
        <dbReference type="Proteomes" id="UP000316968"/>
    </source>
</evidence>
<dbReference type="Proteomes" id="UP000316968">
    <property type="component" value="Chromosome"/>
</dbReference>
<dbReference type="RefSeq" id="WP_141449130.1">
    <property type="nucleotide sequence ID" value="NZ_CP041217.1"/>
</dbReference>
<keyword evidence="1" id="KW-1133">Transmembrane helix</keyword>
<feature type="transmembrane region" description="Helical" evidence="1">
    <location>
        <begin position="12"/>
        <end position="30"/>
    </location>
</feature>
<gene>
    <name evidence="2" type="ORF">FFV09_18100</name>
</gene>
<name>A0A4Y6V1A7_SACBS</name>
<evidence type="ECO:0000313" key="2">
    <source>
        <dbReference type="EMBL" id="QDH22588.1"/>
    </source>
</evidence>
<sequence length="256" mass="27594">MLNLLKYDLKRDAFVLLGVAAALILVQLSIEVGGRSLAEPVGNRFGLVLLTYLLAAIVLLMLACRSFRENIRLSGRRLLPLGSLNYVGSAALYALLNGAALLLLAGLHTLYYRQTGLLNELQQQGYISIGSVDVHASTAWTVFLAGLSITWSVILLLSVIFLVISVTESLQAKSKNLIGILIFFAIGLVLTVIESALFGSSASHAIPQLNTEGPAMLWMQARGLNAGWVAFLFELAVIAAFVTLTARLIDRKVKIA</sequence>
<reference evidence="2 3" key="1">
    <citation type="submission" date="2019-06" db="EMBL/GenBank/DDBJ databases">
        <title>Saccharibacillus brassicae sp. nov., an endophytic bacterium isolated from Chinese cabbage seeds (Brassica pekinensis).</title>
        <authorList>
            <person name="Jiang L."/>
            <person name="Lee J."/>
            <person name="Kim S.W."/>
        </authorList>
    </citation>
    <scope>NUCLEOTIDE SEQUENCE [LARGE SCALE GENOMIC DNA]</scope>
    <source>
        <strain evidence="3">KCTC 43072 / ATSA2</strain>
    </source>
</reference>
<keyword evidence="3" id="KW-1185">Reference proteome</keyword>
<proteinExistence type="predicted"/>
<feature type="transmembrane region" description="Helical" evidence="1">
    <location>
        <begin position="84"/>
        <end position="111"/>
    </location>
</feature>
<keyword evidence="1" id="KW-0472">Membrane</keyword>
<feature type="transmembrane region" description="Helical" evidence="1">
    <location>
        <begin position="140"/>
        <end position="165"/>
    </location>
</feature>
<dbReference type="AlphaFoldDB" id="A0A4Y6V1A7"/>
<accession>A0A4Y6V1A7</accession>
<keyword evidence="1" id="KW-0812">Transmembrane</keyword>
<organism evidence="2 3">
    <name type="scientific">Saccharibacillus brassicae</name>
    <dbReference type="NCBI Taxonomy" id="2583377"/>
    <lineage>
        <taxon>Bacteria</taxon>
        <taxon>Bacillati</taxon>
        <taxon>Bacillota</taxon>
        <taxon>Bacilli</taxon>
        <taxon>Bacillales</taxon>
        <taxon>Paenibacillaceae</taxon>
        <taxon>Saccharibacillus</taxon>
    </lineage>
</organism>
<feature type="transmembrane region" description="Helical" evidence="1">
    <location>
        <begin position="45"/>
        <end position="63"/>
    </location>
</feature>
<dbReference type="EMBL" id="CP041217">
    <property type="protein sequence ID" value="QDH22588.1"/>
    <property type="molecule type" value="Genomic_DNA"/>
</dbReference>